<dbReference type="Pfam" id="PF00359">
    <property type="entry name" value="PTS_EIIA_2"/>
    <property type="match status" value="1"/>
</dbReference>
<dbReference type="KEGG" id="snan:I6N98_04045"/>
<dbReference type="GO" id="GO:0030295">
    <property type="term" value="F:protein kinase activator activity"/>
    <property type="evidence" value="ECO:0007669"/>
    <property type="project" value="TreeGrafter"/>
</dbReference>
<accession>A0A7T4R2D5</accession>
<organism evidence="2 3">
    <name type="scientific">Spongiibacter nanhainus</name>
    <dbReference type="NCBI Taxonomy" id="2794344"/>
    <lineage>
        <taxon>Bacteria</taxon>
        <taxon>Pseudomonadati</taxon>
        <taxon>Pseudomonadota</taxon>
        <taxon>Gammaproteobacteria</taxon>
        <taxon>Cellvibrionales</taxon>
        <taxon>Spongiibacteraceae</taxon>
        <taxon>Spongiibacter</taxon>
    </lineage>
</organism>
<evidence type="ECO:0000259" key="1">
    <source>
        <dbReference type="PROSITE" id="PS51094"/>
    </source>
</evidence>
<dbReference type="InterPro" id="IPR002178">
    <property type="entry name" value="PTS_EIIA_type-2_dom"/>
</dbReference>
<dbReference type="CDD" id="cd00211">
    <property type="entry name" value="PTS_IIA_fru"/>
    <property type="match status" value="1"/>
</dbReference>
<dbReference type="PANTHER" id="PTHR47738:SF1">
    <property type="entry name" value="NITROGEN REGULATORY PROTEIN"/>
    <property type="match status" value="1"/>
</dbReference>
<dbReference type="EMBL" id="CP066167">
    <property type="protein sequence ID" value="QQD19037.1"/>
    <property type="molecule type" value="Genomic_DNA"/>
</dbReference>
<gene>
    <name evidence="2" type="ORF">I6N98_04045</name>
</gene>
<reference evidence="2 3" key="1">
    <citation type="submission" date="2020-12" db="EMBL/GenBank/DDBJ databases">
        <authorList>
            <person name="Shan Y."/>
        </authorList>
    </citation>
    <scope>NUCLEOTIDE SEQUENCE [LARGE SCALE GENOMIC DNA]</scope>
    <source>
        <strain evidence="3">csc3.9</strain>
    </source>
</reference>
<keyword evidence="2" id="KW-0762">Sugar transport</keyword>
<dbReference type="PROSITE" id="PS51094">
    <property type="entry name" value="PTS_EIIA_TYPE_2"/>
    <property type="match status" value="1"/>
</dbReference>
<proteinExistence type="predicted"/>
<dbReference type="InterPro" id="IPR016152">
    <property type="entry name" value="PTrfase/Anion_transptr"/>
</dbReference>
<dbReference type="RefSeq" id="WP_198570522.1">
    <property type="nucleotide sequence ID" value="NZ_CP066167.1"/>
</dbReference>
<dbReference type="Gene3D" id="3.40.930.10">
    <property type="entry name" value="Mannitol-specific EII, Chain A"/>
    <property type="match status" value="1"/>
</dbReference>
<evidence type="ECO:0000313" key="2">
    <source>
        <dbReference type="EMBL" id="QQD19037.1"/>
    </source>
</evidence>
<feature type="domain" description="PTS EIIA type-2" evidence="1">
    <location>
        <begin position="5"/>
        <end position="148"/>
    </location>
</feature>
<dbReference type="PROSITE" id="PS00372">
    <property type="entry name" value="PTS_EIIA_TYPE_2_HIS"/>
    <property type="match status" value="1"/>
</dbReference>
<dbReference type="Proteomes" id="UP000596063">
    <property type="component" value="Chromosome"/>
</dbReference>
<sequence>MSFESILSPGRTHQGASVNSKKRLLELVSELLSEDDSHLSADELFNNLLAREKLGSTGIGHGVAIPHCRSEHCQVITGLLLTLDQPIEFESIDDEPVDLVFALIVPNEAHDEHVKVLGQLATAFNEAEYRQALRNANSDKVLYQRATA</sequence>
<dbReference type="InterPro" id="IPR051541">
    <property type="entry name" value="PTS_SugarTrans_NitroReg"/>
</dbReference>
<name>A0A7T4R2D5_9GAMM</name>
<dbReference type="SUPFAM" id="SSF55804">
    <property type="entry name" value="Phoshotransferase/anion transport protein"/>
    <property type="match status" value="1"/>
</dbReference>
<keyword evidence="2" id="KW-0813">Transport</keyword>
<dbReference type="PANTHER" id="PTHR47738">
    <property type="entry name" value="PTS SYSTEM FRUCTOSE-LIKE EIIA COMPONENT-RELATED"/>
    <property type="match status" value="1"/>
</dbReference>
<keyword evidence="3" id="KW-1185">Reference proteome</keyword>
<protein>
    <submittedName>
        <fullName evidence="2">PTS sugar transporter subunit IIA</fullName>
    </submittedName>
</protein>
<dbReference type="AlphaFoldDB" id="A0A7T4R2D5"/>
<evidence type="ECO:0000313" key="3">
    <source>
        <dbReference type="Proteomes" id="UP000596063"/>
    </source>
</evidence>